<reference evidence="3" key="1">
    <citation type="submission" date="2022-11" db="UniProtKB">
        <authorList>
            <consortium name="WormBaseParasite"/>
        </authorList>
    </citation>
    <scope>IDENTIFICATION</scope>
</reference>
<dbReference type="InterPro" id="IPR052338">
    <property type="entry name" value="Transposase_5"/>
</dbReference>
<dbReference type="Proteomes" id="UP000887574">
    <property type="component" value="Unplaced"/>
</dbReference>
<dbReference type="PANTHER" id="PTHR23022:SF134">
    <property type="entry name" value="TRANSPOSABLE ELEMENT TC1 TRANSPOSASE"/>
    <property type="match status" value="1"/>
</dbReference>
<organism evidence="2 3">
    <name type="scientific">Ditylenchus dipsaci</name>
    <dbReference type="NCBI Taxonomy" id="166011"/>
    <lineage>
        <taxon>Eukaryota</taxon>
        <taxon>Metazoa</taxon>
        <taxon>Ecdysozoa</taxon>
        <taxon>Nematoda</taxon>
        <taxon>Chromadorea</taxon>
        <taxon>Rhabditida</taxon>
        <taxon>Tylenchina</taxon>
        <taxon>Tylenchomorpha</taxon>
        <taxon>Sphaerularioidea</taxon>
        <taxon>Anguinidae</taxon>
        <taxon>Anguininae</taxon>
        <taxon>Ditylenchus</taxon>
    </lineage>
</organism>
<dbReference type="AlphaFoldDB" id="A0A915DXW8"/>
<protein>
    <submittedName>
        <fullName evidence="3">Tc1-like transposase DDE domain-containing protein</fullName>
    </submittedName>
</protein>
<keyword evidence="2" id="KW-1185">Reference proteome</keyword>
<dbReference type="Gene3D" id="1.10.238.10">
    <property type="entry name" value="EF-hand"/>
    <property type="match status" value="1"/>
</dbReference>
<dbReference type="InterPro" id="IPR038717">
    <property type="entry name" value="Tc1-like_DDE_dom"/>
</dbReference>
<dbReference type="InterPro" id="IPR036397">
    <property type="entry name" value="RNaseH_sf"/>
</dbReference>
<feature type="domain" description="Tc1-like transposase DDE" evidence="1">
    <location>
        <begin position="223"/>
        <end position="371"/>
    </location>
</feature>
<evidence type="ECO:0000313" key="2">
    <source>
        <dbReference type="Proteomes" id="UP000887574"/>
    </source>
</evidence>
<proteinExistence type="predicted"/>
<evidence type="ECO:0000259" key="1">
    <source>
        <dbReference type="Pfam" id="PF13358"/>
    </source>
</evidence>
<name>A0A915DXW8_9BILA</name>
<dbReference type="SUPFAM" id="SSF47473">
    <property type="entry name" value="EF-hand"/>
    <property type="match status" value="1"/>
</dbReference>
<sequence length="414" mass="48042">MFLYRNFKQICPSGRMSSAQWRQIFRLIFKGATDYEFADRIFLAIAGTRSQKLITFEDLVFCLYDLRALHDHRSICILVDEPDQEGLIDESAFLLYTKCIFDLNSSIGNHCSSGDAATFGMFHAMGSSHSNEKLINSKPTKDQMLPWIENLGKQQFRALDTNKDAYEPLILHQENEYTETRVLIANLPARRPSKKPLITRKNVEARLELARKHLEWSVADWRRVLWSDESKYNLFSSDGIRYVRRSPNQKKNPKCQVPTVKHGGGSVMVWGSFSRDGMGPLNRIEEIMKAVNYKKILEEQMLPDARIRLAEYWIFQQDNDPKHASKLVKKFLSDNNVDVLKWPAHSPDLNPIEHLWEELDRRIRNRTYKKTGKLFNALSKEWSKIPLGVVMKLVDSMSRRCEAFIAAKGYATKY</sequence>
<dbReference type="WBParaSite" id="jg24849">
    <property type="protein sequence ID" value="jg24849"/>
    <property type="gene ID" value="jg24849"/>
</dbReference>
<accession>A0A915DXW8</accession>
<dbReference type="Gene3D" id="3.30.420.10">
    <property type="entry name" value="Ribonuclease H-like superfamily/Ribonuclease H"/>
    <property type="match status" value="1"/>
</dbReference>
<dbReference type="GO" id="GO:0003676">
    <property type="term" value="F:nucleic acid binding"/>
    <property type="evidence" value="ECO:0007669"/>
    <property type="project" value="InterPro"/>
</dbReference>
<dbReference type="PANTHER" id="PTHR23022">
    <property type="entry name" value="TRANSPOSABLE ELEMENT-RELATED"/>
    <property type="match status" value="1"/>
</dbReference>
<dbReference type="Pfam" id="PF13358">
    <property type="entry name" value="DDE_3"/>
    <property type="match status" value="1"/>
</dbReference>
<dbReference type="InterPro" id="IPR011992">
    <property type="entry name" value="EF-hand-dom_pair"/>
</dbReference>
<evidence type="ECO:0000313" key="3">
    <source>
        <dbReference type="WBParaSite" id="jg24849"/>
    </source>
</evidence>